<reference evidence="2" key="1">
    <citation type="submission" date="2021-04" db="EMBL/GenBank/DDBJ databases">
        <title>Genome sequence of Woronichinia naegeliana from Washington state freshwater lake bloom.</title>
        <authorList>
            <person name="Dreher T.W."/>
        </authorList>
    </citation>
    <scope>NUCLEOTIDE SEQUENCE</scope>
    <source>
        <strain evidence="2">WA131</strain>
    </source>
</reference>
<keyword evidence="1" id="KW-0472">Membrane</keyword>
<keyword evidence="1" id="KW-0812">Transmembrane</keyword>
<evidence type="ECO:0000256" key="1">
    <source>
        <dbReference type="SAM" id="Phobius"/>
    </source>
</evidence>
<proteinExistence type="predicted"/>
<name>A0A977L0B3_9CYAN</name>
<keyword evidence="1" id="KW-1133">Transmembrane helix</keyword>
<dbReference type="PANTHER" id="PTHR38446">
    <property type="entry name" value="BLL0914 PROTEIN"/>
    <property type="match status" value="1"/>
</dbReference>
<dbReference type="PANTHER" id="PTHR38446:SF1">
    <property type="entry name" value="BLL0914 PROTEIN"/>
    <property type="match status" value="1"/>
</dbReference>
<feature type="transmembrane region" description="Helical" evidence="1">
    <location>
        <begin position="108"/>
        <end position="125"/>
    </location>
</feature>
<gene>
    <name evidence="2" type="ORF">KA717_11085</name>
</gene>
<feature type="transmembrane region" description="Helical" evidence="1">
    <location>
        <begin position="76"/>
        <end position="96"/>
    </location>
</feature>
<sequence>MTLLTQIVIIFNGLIHFGFAVGEIFFTTCLLEELFGFSPEDAIKTAPIAKNAGIYNSFIAAGLFWSVFAKENAFELRLFFLICVAIAGIFGALTLPSKDPTQPRNIKTLFLQTLPATIAIVLVWIN</sequence>
<accession>A0A977L0B3</accession>
<organism evidence="2">
    <name type="scientific">Woronichinia naegeliana WA131</name>
    <dbReference type="NCBI Taxonomy" id="2824559"/>
    <lineage>
        <taxon>Bacteria</taxon>
        <taxon>Bacillati</taxon>
        <taxon>Cyanobacteriota</taxon>
        <taxon>Cyanophyceae</taxon>
        <taxon>Synechococcales</taxon>
        <taxon>Coelosphaeriaceae</taxon>
        <taxon>Woronichinia</taxon>
    </lineage>
</organism>
<dbReference type="EMBL" id="CP073041">
    <property type="protein sequence ID" value="UXE63153.1"/>
    <property type="molecule type" value="Genomic_DNA"/>
</dbReference>
<dbReference type="KEGG" id="wna:KA717_11085"/>
<feature type="transmembrane region" description="Helical" evidence="1">
    <location>
        <begin position="52"/>
        <end position="70"/>
    </location>
</feature>
<feature type="transmembrane region" description="Helical" evidence="1">
    <location>
        <begin position="6"/>
        <end position="31"/>
    </location>
</feature>
<evidence type="ECO:0000313" key="2">
    <source>
        <dbReference type="EMBL" id="UXE63153.1"/>
    </source>
</evidence>
<dbReference type="Pfam" id="PF06993">
    <property type="entry name" value="DUF1304"/>
    <property type="match status" value="1"/>
</dbReference>
<dbReference type="InterPro" id="IPR009732">
    <property type="entry name" value="DUF1304"/>
</dbReference>
<dbReference type="Proteomes" id="UP001065613">
    <property type="component" value="Chromosome"/>
</dbReference>
<protein>
    <submittedName>
        <fullName evidence="2">DUF1304 domain-containing protein</fullName>
    </submittedName>
</protein>
<dbReference type="AlphaFoldDB" id="A0A977L0B3"/>